<dbReference type="AlphaFoldDB" id="A0A814XA33"/>
<dbReference type="Proteomes" id="UP000681722">
    <property type="component" value="Unassembled WGS sequence"/>
</dbReference>
<evidence type="ECO:0000256" key="8">
    <source>
        <dbReference type="SAM" id="Coils"/>
    </source>
</evidence>
<dbReference type="GO" id="GO:0019905">
    <property type="term" value="F:syntaxin binding"/>
    <property type="evidence" value="ECO:0007669"/>
    <property type="project" value="TreeGrafter"/>
</dbReference>
<evidence type="ECO:0000256" key="4">
    <source>
        <dbReference type="ARBA" id="ARBA00023018"/>
    </source>
</evidence>
<protein>
    <recommendedName>
        <fullName evidence="7">Synaptosomal-associated protein</fullName>
    </recommendedName>
</protein>
<evidence type="ECO:0000256" key="3">
    <source>
        <dbReference type="ARBA" id="ARBA00022737"/>
    </source>
</evidence>
<evidence type="ECO:0000259" key="9">
    <source>
        <dbReference type="SMART" id="SM00397"/>
    </source>
</evidence>
<gene>
    <name evidence="10" type="ORF">GPM918_LOCUS24227</name>
    <name evidence="11" type="ORF">SRO942_LOCUS24225</name>
</gene>
<evidence type="ECO:0000256" key="6">
    <source>
        <dbReference type="ARBA" id="ARBA00034102"/>
    </source>
</evidence>
<reference evidence="10" key="1">
    <citation type="submission" date="2021-02" db="EMBL/GenBank/DDBJ databases">
        <authorList>
            <person name="Nowell W R."/>
        </authorList>
    </citation>
    <scope>NUCLEOTIDE SEQUENCE</scope>
</reference>
<feature type="coiled-coil region" evidence="8">
    <location>
        <begin position="98"/>
        <end position="129"/>
    </location>
</feature>
<sequence length="133" mass="15278">MKHADYVVCEFDQCVCPWNRKFRFKSSTPYPPVKHSNNQQKVTTMEPVARTTVPTVSGGYITKITKDAREDEMDDNLQQVHMHLGALKNMAVDMGTTLDRQNVKIEEITDQAEDKIERLKIGNKRLNKIENNA</sequence>
<comment type="similarity">
    <text evidence="1 7">Belongs to the SNAP-25 family.</text>
</comment>
<dbReference type="GO" id="GO:0005886">
    <property type="term" value="C:plasma membrane"/>
    <property type="evidence" value="ECO:0007669"/>
    <property type="project" value="TreeGrafter"/>
</dbReference>
<dbReference type="GO" id="GO:0005484">
    <property type="term" value="F:SNAP receptor activity"/>
    <property type="evidence" value="ECO:0007669"/>
    <property type="project" value="TreeGrafter"/>
</dbReference>
<evidence type="ECO:0000313" key="12">
    <source>
        <dbReference type="Proteomes" id="UP000663829"/>
    </source>
</evidence>
<dbReference type="GO" id="GO:0031629">
    <property type="term" value="P:synaptic vesicle fusion to presynaptic active zone membrane"/>
    <property type="evidence" value="ECO:0007669"/>
    <property type="project" value="TreeGrafter"/>
</dbReference>
<dbReference type="PANTHER" id="PTHR19305:SF4">
    <property type="entry name" value="SYNAPTOSOMAL-ASSOCIATED PROTEIN 23"/>
    <property type="match status" value="1"/>
</dbReference>
<organism evidence="10 12">
    <name type="scientific">Didymodactylos carnosus</name>
    <dbReference type="NCBI Taxonomy" id="1234261"/>
    <lineage>
        <taxon>Eukaryota</taxon>
        <taxon>Metazoa</taxon>
        <taxon>Spiralia</taxon>
        <taxon>Gnathifera</taxon>
        <taxon>Rotifera</taxon>
        <taxon>Eurotatoria</taxon>
        <taxon>Bdelloidea</taxon>
        <taxon>Philodinida</taxon>
        <taxon>Philodinidae</taxon>
        <taxon>Didymodactylos</taxon>
    </lineage>
</organism>
<feature type="domain" description="T-SNARE coiled-coil homology" evidence="9">
    <location>
        <begin position="62"/>
        <end position="129"/>
    </location>
</feature>
<dbReference type="GO" id="GO:0043005">
    <property type="term" value="C:neuron projection"/>
    <property type="evidence" value="ECO:0007669"/>
    <property type="project" value="UniProtKB-KW"/>
</dbReference>
<dbReference type="GO" id="GO:0031201">
    <property type="term" value="C:SNARE complex"/>
    <property type="evidence" value="ECO:0007669"/>
    <property type="project" value="TreeGrafter"/>
</dbReference>
<dbReference type="InterPro" id="IPR000727">
    <property type="entry name" value="T_SNARE_dom"/>
</dbReference>
<evidence type="ECO:0000313" key="11">
    <source>
        <dbReference type="EMBL" id="CAF3975327.1"/>
    </source>
</evidence>
<evidence type="ECO:0000313" key="10">
    <source>
        <dbReference type="EMBL" id="CAF1211372.1"/>
    </source>
</evidence>
<keyword evidence="5 8" id="KW-0175">Coiled coil</keyword>
<evidence type="ECO:0000256" key="7">
    <source>
        <dbReference type="RuleBase" id="RU003496"/>
    </source>
</evidence>
<name>A0A814XA33_9BILA</name>
<dbReference type="PANTHER" id="PTHR19305">
    <property type="entry name" value="SYNAPTOSOMAL ASSOCIATED PROTEIN"/>
    <property type="match status" value="1"/>
</dbReference>
<keyword evidence="4" id="KW-0770">Synapse</keyword>
<dbReference type="EMBL" id="CAJNOQ010008954">
    <property type="protein sequence ID" value="CAF1211372.1"/>
    <property type="molecule type" value="Genomic_DNA"/>
</dbReference>
<proteinExistence type="inferred from homology"/>
<dbReference type="Gene3D" id="1.20.5.110">
    <property type="match status" value="1"/>
</dbReference>
<evidence type="ECO:0000256" key="2">
    <source>
        <dbReference type="ARBA" id="ARBA00022599"/>
    </source>
</evidence>
<keyword evidence="3" id="KW-0677">Repeat</keyword>
<dbReference type="Pfam" id="PF00835">
    <property type="entry name" value="SNAP-25"/>
    <property type="match status" value="1"/>
</dbReference>
<evidence type="ECO:0000256" key="5">
    <source>
        <dbReference type="ARBA" id="ARBA00023054"/>
    </source>
</evidence>
<keyword evidence="12" id="KW-1185">Reference proteome</keyword>
<evidence type="ECO:0000256" key="1">
    <source>
        <dbReference type="ARBA" id="ARBA00009480"/>
    </source>
</evidence>
<dbReference type="InterPro" id="IPR000928">
    <property type="entry name" value="SNAP-25_dom"/>
</dbReference>
<dbReference type="OrthoDB" id="19261at2759"/>
<dbReference type="SUPFAM" id="SSF58038">
    <property type="entry name" value="SNARE fusion complex"/>
    <property type="match status" value="1"/>
</dbReference>
<comment type="caution">
    <text evidence="10">The sequence shown here is derived from an EMBL/GenBank/DDBJ whole genome shotgun (WGS) entry which is preliminary data.</text>
</comment>
<dbReference type="GO" id="GO:0098793">
    <property type="term" value="C:presynapse"/>
    <property type="evidence" value="ECO:0007669"/>
    <property type="project" value="GOC"/>
</dbReference>
<dbReference type="GO" id="GO:0016082">
    <property type="term" value="P:synaptic vesicle priming"/>
    <property type="evidence" value="ECO:0007669"/>
    <property type="project" value="TreeGrafter"/>
</dbReference>
<dbReference type="SMART" id="SM00397">
    <property type="entry name" value="t_SNARE"/>
    <property type="match status" value="1"/>
</dbReference>
<dbReference type="Proteomes" id="UP000663829">
    <property type="component" value="Unassembled WGS sequence"/>
</dbReference>
<comment type="subcellular location">
    <subcellularLocation>
        <location evidence="6">Synapse</location>
        <location evidence="6">Synaptosome</location>
    </subcellularLocation>
</comment>
<dbReference type="EMBL" id="CAJOBC010008954">
    <property type="protein sequence ID" value="CAF3975327.1"/>
    <property type="molecule type" value="Genomic_DNA"/>
</dbReference>
<keyword evidence="2" id="KW-0771">Synaptosome</keyword>
<accession>A0A814XA33</accession>